<dbReference type="EMBL" id="GBBI01004839">
    <property type="protein sequence ID" value="JAC13873.1"/>
    <property type="molecule type" value="mRNA"/>
</dbReference>
<organism evidence="2">
    <name type="scientific">Triatoma infestans</name>
    <name type="common">Assassin bug</name>
    <dbReference type="NCBI Taxonomy" id="30076"/>
    <lineage>
        <taxon>Eukaryota</taxon>
        <taxon>Metazoa</taxon>
        <taxon>Ecdysozoa</taxon>
        <taxon>Arthropoda</taxon>
        <taxon>Hexapoda</taxon>
        <taxon>Insecta</taxon>
        <taxon>Pterygota</taxon>
        <taxon>Neoptera</taxon>
        <taxon>Paraneoptera</taxon>
        <taxon>Hemiptera</taxon>
        <taxon>Heteroptera</taxon>
        <taxon>Panheteroptera</taxon>
        <taxon>Cimicomorpha</taxon>
        <taxon>Reduviidae</taxon>
        <taxon>Triatominae</taxon>
        <taxon>Triatoma</taxon>
    </lineage>
</organism>
<reference evidence="2" key="1">
    <citation type="journal article" date="2014" name="PLoS Negl. Trop. Dis.">
        <title>An updated insight into the Sialotranscriptome of Triatoma infestans: developmental stage and geographic variations.</title>
        <authorList>
            <person name="Schwarz A."/>
            <person name="Medrano-Mercado N."/>
            <person name="Schaub G.A."/>
            <person name="Struchiner C.J."/>
            <person name="Bargues M.D."/>
            <person name="Levy M.Z."/>
            <person name="Ribeiro J.M."/>
        </authorList>
    </citation>
    <scope>NUCLEOTIDE SEQUENCE</scope>
    <source>
        <strain evidence="2">Chile</strain>
        <tissue evidence="2">Salivary glands</tissue>
    </source>
</reference>
<feature type="compositionally biased region" description="Polar residues" evidence="1">
    <location>
        <begin position="623"/>
        <end position="632"/>
    </location>
</feature>
<feature type="non-terminal residue" evidence="2">
    <location>
        <position position="1"/>
    </location>
</feature>
<feature type="compositionally biased region" description="Acidic residues" evidence="1">
    <location>
        <begin position="84"/>
        <end position="97"/>
    </location>
</feature>
<feature type="region of interest" description="Disordered" evidence="1">
    <location>
        <begin position="43"/>
        <end position="66"/>
    </location>
</feature>
<proteinExistence type="evidence at transcript level"/>
<feature type="region of interest" description="Disordered" evidence="1">
    <location>
        <begin position="606"/>
        <end position="645"/>
    </location>
</feature>
<feature type="region of interest" description="Disordered" evidence="1">
    <location>
        <begin position="201"/>
        <end position="237"/>
    </location>
</feature>
<feature type="compositionally biased region" description="Basic and acidic residues" evidence="1">
    <location>
        <begin position="370"/>
        <end position="385"/>
    </location>
</feature>
<accession>A0A023EXA6</accession>
<feature type="compositionally biased region" description="Basic residues" evidence="1">
    <location>
        <begin position="540"/>
        <end position="553"/>
    </location>
</feature>
<feature type="region of interest" description="Disordered" evidence="1">
    <location>
        <begin position="79"/>
        <end position="114"/>
    </location>
</feature>
<name>A0A023EXA6_TRIIF</name>
<dbReference type="AlphaFoldDB" id="A0A023EXA6"/>
<protein>
    <submittedName>
        <fullName evidence="2">Putative wiskott aldrich syndrome</fullName>
    </submittedName>
</protein>
<dbReference type="PANTHER" id="PTHR37970:SF1">
    <property type="entry name" value="SERINE-RICH ADHESIN FOR PLATELETS"/>
    <property type="match status" value="1"/>
</dbReference>
<evidence type="ECO:0000313" key="2">
    <source>
        <dbReference type="EMBL" id="JAC13873.1"/>
    </source>
</evidence>
<feature type="compositionally biased region" description="Basic and acidic residues" evidence="1">
    <location>
        <begin position="220"/>
        <end position="231"/>
    </location>
</feature>
<feature type="region of interest" description="Disordered" evidence="1">
    <location>
        <begin position="366"/>
        <end position="592"/>
    </location>
</feature>
<feature type="compositionally biased region" description="Pro residues" evidence="1">
    <location>
        <begin position="488"/>
        <end position="511"/>
    </location>
</feature>
<evidence type="ECO:0000256" key="1">
    <source>
        <dbReference type="SAM" id="MobiDB-lite"/>
    </source>
</evidence>
<dbReference type="PANTHER" id="PTHR37970">
    <property type="entry name" value="PROTEIN CBG08587"/>
    <property type="match status" value="1"/>
</dbReference>
<feature type="compositionally biased region" description="Basic and acidic residues" evidence="1">
    <location>
        <begin position="554"/>
        <end position="572"/>
    </location>
</feature>
<sequence length="1104" mass="121673">CTRFKQNAWKKDLCSNCYRPKEEHQPLERPRLPQLYIPLKPPTQGILNFGGKNRSPTSPSKANSKKKCVRFMKEESEIIGYDGGDSDEEDEDEDDDYSTNWSGYDGEECGATGEEERALERLTKSNTDFNSVLSNLSSQTTGTHQLLLGAKQHHKQTLQVSIQPFGSSSIATCNSIAASRKSHLHKLLEDEQTKQSSLLLLSSSPDENDDPLRGQSIPQDQKDRKKSEGHQQEVAPMKAIFIETTRKEERGNPEGRKTHIQRGNVITKSHEQVKNKLYIQNIAQKEKRNSLLQDKTNESEDLKTLIIRTNEPDFEEQKNAKNLDDDQIRKENLEGDIASATVLVQPTKLKIESEVTVKVLKLLNGEDGPAESREMAGEPDGKADSDEPETPLTPPPRASFLHRDAKHSPLVSSPVHHSPPATSPLSLVLGPALESKASPPHSPPVSSTSLPTTPPPYCEPATSGGSSPIGEVASSPGLLLARCKRPAPKPPTPDLQHSPPPLPPPPPPEPVPRQRRGSSETVLASVVMAATPGGTISEKKKTRVRQTLKKLLRLGREDDVNAASNKDEDSHHQHNQSNQGQPHFRPRPHIIHPLDLNKSGVQVLPPQSATAAEKSSPDCVMTPPSSTFTTTARPGKPPPPPRSESLNLMERLRPSPNSENNVYANLGENRFGITPVKPQRTGSLRDQSSATPVKLPNIPAVADVQLQPNKVCSIIQQTDTDHVYECVGVSSAPECDMERQRSSLQYSSAGSETESDIYYPYVTFQNGECRTKLKKRERGVVHSTLEENYGAVVIANYEALFHLLSQRKERNPDPCAQLDSFIKNPSWSLVRCADEPSIKVNSVTFLTSSLGKDCQEVALAVSILQEINLPADLQPLATFSDTIPSAILGDGADLQKYNISVLGRMKIERLSDYASRLERSAEAVREGVLVLLQAVEHMVSNNYNQYDPHNFVTYTRHGESTPRATYIPSNKNTELVDDNMTETLQALYNYLLADLPLCKIVSSSKGAKEARTLLQTWLWGPTVSLAPQALRRWLDLERATFLHGIVCNSTPAQDASIDLHLKFLVETDIQDIAIATTHFLEASTNTGTSNVPSFGNTAQPHLVQ</sequence>
<feature type="compositionally biased region" description="Low complexity" evidence="1">
    <location>
        <begin position="408"/>
        <end position="424"/>
    </location>
</feature>